<reference evidence="2" key="3">
    <citation type="submission" date="2025-09" db="UniProtKB">
        <authorList>
            <consortium name="Ensembl"/>
        </authorList>
    </citation>
    <scope>IDENTIFICATION</scope>
</reference>
<feature type="domain" description="SCAN box" evidence="1">
    <location>
        <begin position="54"/>
        <end position="105"/>
    </location>
</feature>
<dbReference type="Gene3D" id="1.10.4020.10">
    <property type="entry name" value="DNA breaking-rejoining enzymes"/>
    <property type="match status" value="1"/>
</dbReference>
<dbReference type="InterPro" id="IPR038269">
    <property type="entry name" value="SCAN_sf"/>
</dbReference>
<keyword evidence="3" id="KW-1185">Reference proteome</keyword>
<dbReference type="PANTHER" id="PTHR46888:SF1">
    <property type="entry name" value="RIBONUCLEASE H"/>
    <property type="match status" value="1"/>
</dbReference>
<dbReference type="PANTHER" id="PTHR46888">
    <property type="entry name" value="ZINC KNUCKLE DOMAINCONTAINING PROTEIN-RELATED"/>
    <property type="match status" value="1"/>
</dbReference>
<reference evidence="2" key="2">
    <citation type="submission" date="2025-08" db="UniProtKB">
        <authorList>
            <consortium name="Ensembl"/>
        </authorList>
    </citation>
    <scope>IDENTIFICATION</scope>
</reference>
<proteinExistence type="predicted"/>
<dbReference type="AlphaFoldDB" id="A0AAR2LWF9"/>
<dbReference type="InterPro" id="IPR003309">
    <property type="entry name" value="SCAN_dom"/>
</dbReference>
<evidence type="ECO:0000259" key="1">
    <source>
        <dbReference type="PROSITE" id="PS50804"/>
    </source>
</evidence>
<evidence type="ECO:0000313" key="3">
    <source>
        <dbReference type="Proteomes" id="UP001501920"/>
    </source>
</evidence>
<name>A0AAR2LWF9_PYGNA</name>
<sequence>MSLVKRDWAIRLVPLLTGKARSAYVAMDISYTNDYKKVKEVILKKYEISAETYRQRFRATDIWPDETPRELYVRLKELFAKWTKPEEHTVQQMSEILILEQFMRLDRIWLWSGYGQARTEFCSAIHTKFLLHFVELQLDAGRILSSHN</sequence>
<dbReference type="Proteomes" id="UP001501920">
    <property type="component" value="Chromosome 11"/>
</dbReference>
<dbReference type="PROSITE" id="PS50804">
    <property type="entry name" value="SCAN_BOX"/>
    <property type="match status" value="1"/>
</dbReference>
<organism evidence="2 3">
    <name type="scientific">Pygocentrus nattereri</name>
    <name type="common">Red-bellied piranha</name>
    <dbReference type="NCBI Taxonomy" id="42514"/>
    <lineage>
        <taxon>Eukaryota</taxon>
        <taxon>Metazoa</taxon>
        <taxon>Chordata</taxon>
        <taxon>Craniata</taxon>
        <taxon>Vertebrata</taxon>
        <taxon>Euteleostomi</taxon>
        <taxon>Actinopterygii</taxon>
        <taxon>Neopterygii</taxon>
        <taxon>Teleostei</taxon>
        <taxon>Ostariophysi</taxon>
        <taxon>Characiformes</taxon>
        <taxon>Characoidei</taxon>
        <taxon>Pygocentrus</taxon>
    </lineage>
</organism>
<reference evidence="2 3" key="1">
    <citation type="submission" date="2020-10" db="EMBL/GenBank/DDBJ databases">
        <title>Pygocentrus nattereri (red-bellied piranha) genome, fPygNat1, primary haplotype.</title>
        <authorList>
            <person name="Myers G."/>
            <person name="Meyer A."/>
            <person name="Karagic N."/>
            <person name="Pippel M."/>
            <person name="Winkler S."/>
            <person name="Tracey A."/>
            <person name="Wood J."/>
            <person name="Formenti G."/>
            <person name="Howe K."/>
            <person name="Fedrigo O."/>
            <person name="Jarvis E.D."/>
        </authorList>
    </citation>
    <scope>NUCLEOTIDE SEQUENCE [LARGE SCALE GENOMIC DNA]</scope>
</reference>
<protein>
    <recommendedName>
        <fullName evidence="1">SCAN box domain-containing protein</fullName>
    </recommendedName>
</protein>
<evidence type="ECO:0000313" key="2">
    <source>
        <dbReference type="Ensembl" id="ENSPNAP00000078987.1"/>
    </source>
</evidence>
<accession>A0AAR2LWF9</accession>
<dbReference type="Ensembl" id="ENSPNAT00000067976.1">
    <property type="protein sequence ID" value="ENSPNAP00000078987.1"/>
    <property type="gene ID" value="ENSPNAG00000033314.1"/>
</dbReference>
<dbReference type="Pfam" id="PF02023">
    <property type="entry name" value="SCAN"/>
    <property type="match status" value="1"/>
</dbReference>
<dbReference type="SUPFAM" id="SSF47353">
    <property type="entry name" value="Retrovirus capsid dimerization domain-like"/>
    <property type="match status" value="1"/>
</dbReference>
<dbReference type="GeneTree" id="ENSGT01120000272011"/>